<feature type="region of interest" description="Disordered" evidence="1">
    <location>
        <begin position="1"/>
        <end position="64"/>
    </location>
</feature>
<proteinExistence type="predicted"/>
<protein>
    <submittedName>
        <fullName evidence="2">Uncharacterized protein</fullName>
    </submittedName>
</protein>
<feature type="compositionally biased region" description="Low complexity" evidence="1">
    <location>
        <begin position="51"/>
        <end position="62"/>
    </location>
</feature>
<organism evidence="2 3">
    <name type="scientific">Eufriesea mexicana</name>
    <dbReference type="NCBI Taxonomy" id="516756"/>
    <lineage>
        <taxon>Eukaryota</taxon>
        <taxon>Metazoa</taxon>
        <taxon>Ecdysozoa</taxon>
        <taxon>Arthropoda</taxon>
        <taxon>Hexapoda</taxon>
        <taxon>Insecta</taxon>
        <taxon>Pterygota</taxon>
        <taxon>Neoptera</taxon>
        <taxon>Endopterygota</taxon>
        <taxon>Hymenoptera</taxon>
        <taxon>Apocrita</taxon>
        <taxon>Aculeata</taxon>
        <taxon>Apoidea</taxon>
        <taxon>Anthophila</taxon>
        <taxon>Apidae</taxon>
        <taxon>Eufriesea</taxon>
    </lineage>
</organism>
<reference evidence="2 3" key="1">
    <citation type="submission" date="2015-07" db="EMBL/GenBank/DDBJ databases">
        <title>The genome of Eufriesea mexicana.</title>
        <authorList>
            <person name="Pan H."/>
            <person name="Kapheim K."/>
        </authorList>
    </citation>
    <scope>NUCLEOTIDE SEQUENCE [LARGE SCALE GENOMIC DNA]</scope>
    <source>
        <strain evidence="2">0111107269</strain>
        <tissue evidence="2">Whole body</tissue>
    </source>
</reference>
<dbReference type="Proteomes" id="UP000250275">
    <property type="component" value="Unassembled WGS sequence"/>
</dbReference>
<dbReference type="EMBL" id="KQ764887">
    <property type="protein sequence ID" value="OAD54239.1"/>
    <property type="molecule type" value="Genomic_DNA"/>
</dbReference>
<accession>A0A310SL27</accession>
<evidence type="ECO:0000313" key="2">
    <source>
        <dbReference type="EMBL" id="OAD54239.1"/>
    </source>
</evidence>
<feature type="compositionally biased region" description="Low complexity" evidence="1">
    <location>
        <begin position="1"/>
        <end position="11"/>
    </location>
</feature>
<keyword evidence="3" id="KW-1185">Reference proteome</keyword>
<sequence>MATRSVTGSVRSTRRWASLRQHVSSNEGGKPRVELLLDPPGSKSSTPSSQPHTPNTPRTPHTPLRKSNWEVIEHFTGGPPPRLLRSVGLRYPRVVLEGMKGKGMDAFRPGPASRLISKATLAGPALDRGTIARSGSYMGKVVLRAVKDVSFTPQLATVMRVLLGRTDQRGLNGKSSSSLRTGVAFNVLRTIGGHASQNPLDGFGLSSTPDP</sequence>
<evidence type="ECO:0000313" key="3">
    <source>
        <dbReference type="Proteomes" id="UP000250275"/>
    </source>
</evidence>
<dbReference type="AlphaFoldDB" id="A0A310SL27"/>
<evidence type="ECO:0000256" key="1">
    <source>
        <dbReference type="SAM" id="MobiDB-lite"/>
    </source>
</evidence>
<dbReference type="OrthoDB" id="10261550at2759"/>
<name>A0A310SL27_9HYME</name>
<gene>
    <name evidence="2" type="ORF">WN48_08161</name>
</gene>